<dbReference type="PANTHER" id="PTHR11739:SF4">
    <property type="entry name" value="CITRATE SYNTHASE, PEROXISOMAL"/>
    <property type="match status" value="1"/>
</dbReference>
<gene>
    <name evidence="8" type="primary">citA</name>
    <name evidence="8" type="ORF">BN1080_03413</name>
</gene>
<evidence type="ECO:0000256" key="1">
    <source>
        <dbReference type="ARBA" id="ARBA00005163"/>
    </source>
</evidence>
<dbReference type="InterPro" id="IPR016143">
    <property type="entry name" value="Citrate_synth-like_sm_a-sub"/>
</dbReference>
<dbReference type="STRING" id="1499687.BN1080_03413"/>
<keyword evidence="3 5" id="KW-0808">Transferase</keyword>
<dbReference type="InterPro" id="IPR036969">
    <property type="entry name" value="Citrate_synthase_sf"/>
</dbReference>
<dbReference type="PROSITE" id="PS00480">
    <property type="entry name" value="CITRATE_SYNTHASE"/>
    <property type="match status" value="1"/>
</dbReference>
<dbReference type="Proteomes" id="UP000043699">
    <property type="component" value="Unassembled WGS sequence"/>
</dbReference>
<comment type="pathway">
    <text evidence="1">Carbohydrate metabolism; tricarboxylic acid cycle.</text>
</comment>
<feature type="active site" evidence="6">
    <location>
        <position position="307"/>
    </location>
</feature>
<reference evidence="8 9" key="1">
    <citation type="submission" date="2014-09" db="EMBL/GenBank/DDBJ databases">
        <authorList>
            <person name="Urmite Genomes Urmite Genomes"/>
        </authorList>
    </citation>
    <scope>NUCLEOTIDE SEQUENCE [LARGE SCALE GENOMIC DNA]</scope>
    <source>
        <strain evidence="8 9">ES2</strain>
    </source>
</reference>
<evidence type="ECO:0000313" key="8">
    <source>
        <dbReference type="EMBL" id="CEG24387.1"/>
    </source>
</evidence>
<keyword evidence="9" id="KW-1185">Reference proteome</keyword>
<dbReference type="InterPro" id="IPR024176">
    <property type="entry name" value="Citrate_synthase_bac-typ"/>
</dbReference>
<feature type="active site" evidence="6">
    <location>
        <position position="252"/>
    </location>
</feature>
<evidence type="ECO:0000256" key="5">
    <source>
        <dbReference type="PIRNR" id="PIRNR001369"/>
    </source>
</evidence>
<protein>
    <recommendedName>
        <fullName evidence="5">Citrate synthase</fullName>
    </recommendedName>
</protein>
<sequence>MFQKGLKGVVAVQTSISSVDGDKGELRYRGKLVDEVIKGKSFEETAHFLWHGKSRDSVELEEWKASFLKFRKVPEHIVEIAKLLPKEASIMDGLRTLISAYSSQAFSRIPSEQQALSLVSVFPVLTALLYRLQQGLPIIEPRDDLNHTANYLWMLRGTEPTVAQIEALETYLKLSMEHGMNASTFAARVTVSTESDMVSALTSAIGTMKGPLHGGAPSGVINLLEEIQSPERIELVIKNKLDRGEKIMGFGHRVYRTEDPRSILLRNACLALEGEDAWLDLAVSAEQEIIRLLNERKPGRALYTNVEFYAAAIMRSIDMPPALFTPTFSVARIVGWTAHVLEQQRDNVIFRPQSEYIGN</sequence>
<dbReference type="PIRSF" id="PIRSF001369">
    <property type="entry name" value="Citrate_synth"/>
    <property type="match status" value="1"/>
</dbReference>
<dbReference type="GO" id="GO:0036440">
    <property type="term" value="F:citrate synthase activity"/>
    <property type="evidence" value="ECO:0007669"/>
    <property type="project" value="UniProtKB-EC"/>
</dbReference>
<comment type="catalytic activity">
    <reaction evidence="4">
        <text>oxaloacetate + acetyl-CoA + H2O = citrate + CoA + H(+)</text>
        <dbReference type="Rhea" id="RHEA:16845"/>
        <dbReference type="ChEBI" id="CHEBI:15377"/>
        <dbReference type="ChEBI" id="CHEBI:15378"/>
        <dbReference type="ChEBI" id="CHEBI:16452"/>
        <dbReference type="ChEBI" id="CHEBI:16947"/>
        <dbReference type="ChEBI" id="CHEBI:57287"/>
        <dbReference type="ChEBI" id="CHEBI:57288"/>
        <dbReference type="EC" id="2.3.3.16"/>
    </reaction>
</comment>
<dbReference type="GO" id="GO:0005975">
    <property type="term" value="P:carbohydrate metabolic process"/>
    <property type="evidence" value="ECO:0007669"/>
    <property type="project" value="TreeGrafter"/>
</dbReference>
<evidence type="ECO:0000256" key="7">
    <source>
        <dbReference type="RuleBase" id="RU003406"/>
    </source>
</evidence>
<evidence type="ECO:0000256" key="4">
    <source>
        <dbReference type="ARBA" id="ARBA00049288"/>
    </source>
</evidence>
<evidence type="ECO:0000256" key="6">
    <source>
        <dbReference type="PIRSR" id="PIRSR001369-1"/>
    </source>
</evidence>
<comment type="similarity">
    <text evidence="2 5 7">Belongs to the citrate synthase family.</text>
</comment>
<dbReference type="GO" id="GO:0006099">
    <property type="term" value="P:tricarboxylic acid cycle"/>
    <property type="evidence" value="ECO:0007669"/>
    <property type="project" value="UniProtKB-UniPathway"/>
</dbReference>
<dbReference type="RefSeq" id="WP_052654040.1">
    <property type="nucleotide sequence ID" value="NZ_CCXS01000001.1"/>
</dbReference>
<dbReference type="Gene3D" id="1.10.580.10">
    <property type="entry name" value="Citrate Synthase, domain 1"/>
    <property type="match status" value="1"/>
</dbReference>
<dbReference type="SUPFAM" id="SSF48256">
    <property type="entry name" value="Citrate synthase"/>
    <property type="match status" value="1"/>
</dbReference>
<dbReference type="PANTHER" id="PTHR11739">
    <property type="entry name" value="CITRATE SYNTHASE"/>
    <property type="match status" value="1"/>
</dbReference>
<dbReference type="InterPro" id="IPR002020">
    <property type="entry name" value="Citrate_synthase"/>
</dbReference>
<dbReference type="UniPathway" id="UPA00223"/>
<evidence type="ECO:0000256" key="3">
    <source>
        <dbReference type="ARBA" id="ARBA00022679"/>
    </source>
</evidence>
<accession>A0A098ERF9</accession>
<dbReference type="GO" id="GO:0005829">
    <property type="term" value="C:cytosol"/>
    <property type="evidence" value="ECO:0007669"/>
    <property type="project" value="TreeGrafter"/>
</dbReference>
<dbReference type="CDD" id="cd06109">
    <property type="entry name" value="BsCS-I_like"/>
    <property type="match status" value="1"/>
</dbReference>
<proteinExistence type="inferred from homology"/>
<dbReference type="EMBL" id="CCXS01000001">
    <property type="protein sequence ID" value="CEG24387.1"/>
    <property type="molecule type" value="Genomic_DNA"/>
</dbReference>
<evidence type="ECO:0000313" key="9">
    <source>
        <dbReference type="Proteomes" id="UP000043699"/>
    </source>
</evidence>
<organism evidence="8 9">
    <name type="scientific">Planococcus massiliensis</name>
    <dbReference type="NCBI Taxonomy" id="1499687"/>
    <lineage>
        <taxon>Bacteria</taxon>
        <taxon>Bacillati</taxon>
        <taxon>Bacillota</taxon>
        <taxon>Bacilli</taxon>
        <taxon>Bacillales</taxon>
        <taxon>Caryophanaceae</taxon>
        <taxon>Planococcus</taxon>
    </lineage>
</organism>
<dbReference type="OrthoDB" id="9800864at2"/>
<name>A0A098ERF9_9BACL</name>
<dbReference type="InterPro" id="IPR016142">
    <property type="entry name" value="Citrate_synth-like_lrg_a-sub"/>
</dbReference>
<dbReference type="Pfam" id="PF00285">
    <property type="entry name" value="Citrate_synt"/>
    <property type="match status" value="1"/>
</dbReference>
<dbReference type="PRINTS" id="PR00143">
    <property type="entry name" value="CITRTSNTHASE"/>
</dbReference>
<dbReference type="Gene3D" id="1.10.230.10">
    <property type="entry name" value="Cytochrome P450-Terp, domain 2"/>
    <property type="match status" value="1"/>
</dbReference>
<dbReference type="AlphaFoldDB" id="A0A098ERF9"/>
<dbReference type="InterPro" id="IPR019810">
    <property type="entry name" value="Citrate_synthase_AS"/>
</dbReference>
<evidence type="ECO:0000256" key="2">
    <source>
        <dbReference type="ARBA" id="ARBA00010566"/>
    </source>
</evidence>